<dbReference type="GO" id="GO:0016301">
    <property type="term" value="F:kinase activity"/>
    <property type="evidence" value="ECO:0007669"/>
    <property type="project" value="UniProtKB-KW"/>
</dbReference>
<dbReference type="AlphaFoldDB" id="A0A4Q9GM60"/>
<evidence type="ECO:0000256" key="2">
    <source>
        <dbReference type="ARBA" id="ARBA00022777"/>
    </source>
</evidence>
<dbReference type="PANTHER" id="PTHR20861">
    <property type="entry name" value="HOMOSERINE/4-DIPHOSPHOCYTIDYL-2-C-METHYL-D-ERYTHRITOL KINASE"/>
    <property type="match status" value="1"/>
</dbReference>
<dbReference type="PIRSF" id="PIRSF004884">
    <property type="entry name" value="Sugar_kin_arch"/>
    <property type="match status" value="1"/>
</dbReference>
<evidence type="ECO:0000256" key="1">
    <source>
        <dbReference type="ARBA" id="ARBA00022679"/>
    </source>
</evidence>
<dbReference type="PANTHER" id="PTHR20861:SF6">
    <property type="entry name" value="BETA-RIBOFURANOSYLPHENOL 5'-PHOSPHATE SYNTHASE"/>
    <property type="match status" value="1"/>
</dbReference>
<protein>
    <submittedName>
        <fullName evidence="5">GHMP kinase</fullName>
    </submittedName>
</protein>
<feature type="domain" description="GHMP kinase C-terminal" evidence="4">
    <location>
        <begin position="228"/>
        <end position="313"/>
    </location>
</feature>
<keyword evidence="6" id="KW-1185">Reference proteome</keyword>
<dbReference type="RefSeq" id="WP_131002311.1">
    <property type="nucleotide sequence ID" value="NZ_JBHSZR010000005.1"/>
</dbReference>
<evidence type="ECO:0000313" key="5">
    <source>
        <dbReference type="EMBL" id="TBN54521.1"/>
    </source>
</evidence>
<comment type="caution">
    <text evidence="5">The sequence shown here is derived from an EMBL/GenBank/DDBJ whole genome shotgun (WGS) entry which is preliminary data.</text>
</comment>
<accession>A0A4Q9GM60</accession>
<gene>
    <name evidence="5" type="ORF">EYR15_06745</name>
</gene>
<sequence length="343" mass="35573">MTEQLRNRPEGARLRAPRALRIVAPGRLHIGFLDLNGGLGRRFGSLGVSLERPTTRLFMETAERPSASGPDSDRALTALARVADAFGVDDRIRIVVEEALPAHSGLGSGTQMALAVGVGASRLDGRDLAPAEVAAALSRGARSSIGLAAFEGGGVLLDGGKPVGVKDAPPPPLLSRIRVPDAWRILLIFDRGRAGLSGPRETEAMDALPEFPETLADRLCRLVVMGALPAAATGDAHAFGLAVGEIQRRVGDHFASFQGGRFTSADVAEALSIIQAAGVPGVGQSSWGPTGFAVFGSAAQAEAMAQDLRSRFADRPNLLFDVVRGANDGAVIEEASHSGANGL</sequence>
<dbReference type="Proteomes" id="UP000291613">
    <property type="component" value="Unassembled WGS sequence"/>
</dbReference>
<organism evidence="5 6">
    <name type="scientific">Hansschlegelia quercus</name>
    <dbReference type="NCBI Taxonomy" id="2528245"/>
    <lineage>
        <taxon>Bacteria</taxon>
        <taxon>Pseudomonadati</taxon>
        <taxon>Pseudomonadota</taxon>
        <taxon>Alphaproteobacteria</taxon>
        <taxon>Hyphomicrobiales</taxon>
        <taxon>Methylopilaceae</taxon>
        <taxon>Hansschlegelia</taxon>
    </lineage>
</organism>
<evidence type="ECO:0000259" key="4">
    <source>
        <dbReference type="Pfam" id="PF08544"/>
    </source>
</evidence>
<dbReference type="InterPro" id="IPR014721">
    <property type="entry name" value="Ribsml_uS5_D2-typ_fold_subgr"/>
</dbReference>
<evidence type="ECO:0000313" key="6">
    <source>
        <dbReference type="Proteomes" id="UP000291613"/>
    </source>
</evidence>
<keyword evidence="1" id="KW-0808">Transferase</keyword>
<dbReference type="Gene3D" id="3.30.230.10">
    <property type="match status" value="1"/>
</dbReference>
<dbReference type="EMBL" id="SIUB01000002">
    <property type="protein sequence ID" value="TBN54521.1"/>
    <property type="molecule type" value="Genomic_DNA"/>
</dbReference>
<reference evidence="5 6" key="1">
    <citation type="submission" date="2019-02" db="EMBL/GenBank/DDBJ databases">
        <title>Hansschlegelia quercus sp. nov., a novel methylotrophic bacterium from buds of oak (Quercus robur L.).</title>
        <authorList>
            <person name="Agafonova N.V."/>
            <person name="Kaparullina E.N."/>
            <person name="Grouzdev D.S."/>
            <person name="Doronina N.V."/>
        </authorList>
    </citation>
    <scope>NUCLEOTIDE SEQUENCE [LARGE SCALE GENOMIC DNA]</scope>
    <source>
        <strain evidence="5 6">Dub</strain>
    </source>
</reference>
<keyword evidence="2 5" id="KW-0418">Kinase</keyword>
<dbReference type="Pfam" id="PF00288">
    <property type="entry name" value="GHMP_kinases_N"/>
    <property type="match status" value="1"/>
</dbReference>
<dbReference type="SUPFAM" id="SSF54211">
    <property type="entry name" value="Ribosomal protein S5 domain 2-like"/>
    <property type="match status" value="1"/>
</dbReference>
<dbReference type="InterPro" id="IPR020568">
    <property type="entry name" value="Ribosomal_Su5_D2-typ_SF"/>
</dbReference>
<proteinExistence type="predicted"/>
<evidence type="ECO:0000259" key="3">
    <source>
        <dbReference type="Pfam" id="PF00288"/>
    </source>
</evidence>
<name>A0A4Q9GM60_9HYPH</name>
<dbReference type="Pfam" id="PF08544">
    <property type="entry name" value="GHMP_kinases_C"/>
    <property type="match status" value="1"/>
</dbReference>
<dbReference type="OrthoDB" id="1492801at2"/>
<dbReference type="InterPro" id="IPR004422">
    <property type="entry name" value="RFAP_synthase"/>
</dbReference>
<feature type="domain" description="GHMP kinase N-terminal" evidence="3">
    <location>
        <begin position="77"/>
        <end position="142"/>
    </location>
</feature>
<dbReference type="InterPro" id="IPR006204">
    <property type="entry name" value="GHMP_kinase_N_dom"/>
</dbReference>
<dbReference type="GO" id="GO:0005524">
    <property type="term" value="F:ATP binding"/>
    <property type="evidence" value="ECO:0007669"/>
    <property type="project" value="InterPro"/>
</dbReference>
<dbReference type="InterPro" id="IPR013750">
    <property type="entry name" value="GHMP_kinase_C_dom"/>
</dbReference>
<dbReference type="NCBIfam" id="TIGR00144">
    <property type="entry name" value="beta_RFAP_syn"/>
    <property type="match status" value="1"/>
</dbReference>